<reference evidence="2" key="2">
    <citation type="submission" date="2019-10" db="EMBL/GenBank/DDBJ databases">
        <authorList>
            <consortium name="NCBI Genome Project"/>
        </authorList>
    </citation>
    <scope>NUCLEOTIDE SEQUENCE</scope>
    <source>
        <strain evidence="2">NI907</strain>
    </source>
</reference>
<proteinExistence type="predicted"/>
<protein>
    <submittedName>
        <fullName evidence="2">Uncharacterized protein</fullName>
    </submittedName>
</protein>
<accession>A0A6P8B5U1</accession>
<evidence type="ECO:0000313" key="2">
    <source>
        <dbReference type="RefSeq" id="XP_030982596.1"/>
    </source>
</evidence>
<dbReference type="AlphaFoldDB" id="A0A6P8B5U1"/>
<dbReference type="RefSeq" id="XP_030982596.1">
    <property type="nucleotide sequence ID" value="XM_031126569.1"/>
</dbReference>
<dbReference type="GeneID" id="41961478"/>
<organism evidence="1 2">
    <name type="scientific">Pyricularia grisea</name>
    <name type="common">Crabgrass-specific blast fungus</name>
    <name type="synonym">Magnaporthe grisea</name>
    <dbReference type="NCBI Taxonomy" id="148305"/>
    <lineage>
        <taxon>Eukaryota</taxon>
        <taxon>Fungi</taxon>
        <taxon>Dikarya</taxon>
        <taxon>Ascomycota</taxon>
        <taxon>Pezizomycotina</taxon>
        <taxon>Sordariomycetes</taxon>
        <taxon>Sordariomycetidae</taxon>
        <taxon>Magnaporthales</taxon>
        <taxon>Pyriculariaceae</taxon>
        <taxon>Pyricularia</taxon>
    </lineage>
</organism>
<reference evidence="1 2" key="1">
    <citation type="journal article" date="2019" name="Mol. Biol. Evol.">
        <title>Blast fungal genomes show frequent chromosomal changes, gene gains and losses, and effector gene turnover.</title>
        <authorList>
            <person name="Gomez Luciano L.B."/>
            <person name="Jason Tsai I."/>
            <person name="Chuma I."/>
            <person name="Tosa Y."/>
            <person name="Chen Y.H."/>
            <person name="Li J.Y."/>
            <person name="Li M.Y."/>
            <person name="Jade Lu M.Y."/>
            <person name="Nakayashiki H."/>
            <person name="Li W.H."/>
        </authorList>
    </citation>
    <scope>NUCLEOTIDE SEQUENCE [LARGE SCALE GENOMIC DNA]</scope>
    <source>
        <strain evidence="1 2">NI907</strain>
    </source>
</reference>
<evidence type="ECO:0000313" key="1">
    <source>
        <dbReference type="Proteomes" id="UP000515153"/>
    </source>
</evidence>
<sequence length="160" mass="17812">MTSTFGNALQLSFPVRRRLEELDTPNPRISAVTIADAVNALSMVTFAQASDPRGKLFGITGLLQPNLAFILNHTLSTVRACIGFIGHYLLSSNTPQVFLHPGPRNTGPYPSWVPRPGDSEEGWRKITPDMGAVWRKLIKEDAALRWPDANRIHVRLLTKR</sequence>
<keyword evidence="1" id="KW-1185">Reference proteome</keyword>
<dbReference type="KEGG" id="pgri:PgNI_06546"/>
<gene>
    <name evidence="2" type="ORF">PgNI_06546</name>
</gene>
<dbReference type="Proteomes" id="UP000515153">
    <property type="component" value="Chromosome I"/>
</dbReference>
<reference evidence="2" key="3">
    <citation type="submission" date="2025-08" db="UniProtKB">
        <authorList>
            <consortium name="RefSeq"/>
        </authorList>
    </citation>
    <scope>IDENTIFICATION</scope>
    <source>
        <strain evidence="2">NI907</strain>
    </source>
</reference>
<name>A0A6P8B5U1_PYRGI</name>